<feature type="domain" description="Translocation and assembly module TamB C-terminal" evidence="5">
    <location>
        <begin position="952"/>
        <end position="1302"/>
    </location>
</feature>
<evidence type="ECO:0000256" key="4">
    <source>
        <dbReference type="ARBA" id="ARBA00023136"/>
    </source>
</evidence>
<evidence type="ECO:0000313" key="6">
    <source>
        <dbReference type="EMBL" id="NKE69410.1"/>
    </source>
</evidence>
<gene>
    <name evidence="6" type="ORF">MNODULE_01420</name>
</gene>
<keyword evidence="2" id="KW-0812">Transmembrane</keyword>
<name>A0A7X6DLG6_9BACT</name>
<dbReference type="InterPro" id="IPR052894">
    <property type="entry name" value="AsmA-related"/>
</dbReference>
<comment type="subcellular location">
    <subcellularLocation>
        <location evidence="1">Membrane</location>
        <topology evidence="1">Single-pass membrane protein</topology>
    </subcellularLocation>
</comment>
<dbReference type="GO" id="GO:0090313">
    <property type="term" value="P:regulation of protein targeting to membrane"/>
    <property type="evidence" value="ECO:0007669"/>
    <property type="project" value="TreeGrafter"/>
</dbReference>
<evidence type="ECO:0000313" key="7">
    <source>
        <dbReference type="Proteomes" id="UP000534783"/>
    </source>
</evidence>
<accession>A0A7X6DLG6</accession>
<evidence type="ECO:0000256" key="3">
    <source>
        <dbReference type="ARBA" id="ARBA00022989"/>
    </source>
</evidence>
<dbReference type="GO" id="GO:0005886">
    <property type="term" value="C:plasma membrane"/>
    <property type="evidence" value="ECO:0007669"/>
    <property type="project" value="InterPro"/>
</dbReference>
<evidence type="ECO:0000259" key="5">
    <source>
        <dbReference type="Pfam" id="PF04357"/>
    </source>
</evidence>
<evidence type="ECO:0000256" key="1">
    <source>
        <dbReference type="ARBA" id="ARBA00004167"/>
    </source>
</evidence>
<organism evidence="6 7">
    <name type="scientific">Candidatus Manganitrophus noduliformans</name>
    <dbReference type="NCBI Taxonomy" id="2606439"/>
    <lineage>
        <taxon>Bacteria</taxon>
        <taxon>Pseudomonadati</taxon>
        <taxon>Nitrospirota</taxon>
        <taxon>Nitrospiria</taxon>
        <taxon>Candidatus Troglogloeales</taxon>
        <taxon>Candidatus Manganitrophaceae</taxon>
        <taxon>Candidatus Manganitrophus</taxon>
    </lineage>
</organism>
<protein>
    <submittedName>
        <fullName evidence="6">Translocation/assembly module TamB</fullName>
    </submittedName>
</protein>
<proteinExistence type="predicted"/>
<comment type="caution">
    <text evidence="6">The sequence shown here is derived from an EMBL/GenBank/DDBJ whole genome shotgun (WGS) entry which is preliminary data.</text>
</comment>
<sequence>MSKKWILFIFAALFLLLLAVQLVLQSGLFSEKAKEYAEKGLERLLGRPIQIGEVELRSLSASVVLKGVSARPTGDVSPFSAQEIRVYFSPWSLLTQSFFIRQIVIESPAIMLTPAFLPQTPPPSPEQREGSPPAVVVRTVRIKNGSLSYQGAGLLRSLSLQEIEAEIRPDLGMTRFEIDLAAAKGRISTEKEERTIDRLETKVALIPGEVEIRQGSLTSGRAHLLTEGKVHTGEDNRLDLQIDLRFPLEEAPVALITERKLSGEAIVQGQLTGAYPNLAAAGKITLPQLSSEGAEIGSLLSEISYRDRKVVVSSFSGELFKGTFSGEAEGDFMEETPTYRASLQYGRLPLEKTRKLLSNLPSEMDRALEGIFLDGDFSISGKGAAPADWAGGGRLEAKRLPLFSPPFRADAGRTQKLIALLQGGVLQWRWSESRLSIDQGRLAFPNAEATFHGNWSRQQGLSIEAAALSEEVRGLTRALDFPFTGALQVEGTLSGEIDHPRVEGHALLDRWTFQGKAMGTLSSQFLLQDRRLLLKEGSLESPPTGKKSASAPYRFDGSIQWAHPEAPMFDLQAKIASADPQAVFDFFKLSIPLRTAATGTLTIKGSPRAFAVKGPLRLTRGSLYGERFDRGRVDLTVTNEEVQLRKVSLERGTVRIAGEGEIRFNGTYRIAAKGAHLPIHEIEIIQLRAPLLSGKMGLEVTGEGSFKKPNLLIVASVQDLRYADTEGDSGTVKVDWSQGAVRLEGAFPKKNFSAKGEIQLTPSYPFSFQGRFAQLRIDPFIRQFFSTPLAGITLQMTGELEGGGQLTKMDQVNLTGSLTEIAADFGGYAVGNDGPIAVRSEGGAFAFENARLKGENTALEFNGGLIPLQSWDLFVKGEADLNLLTFFSRTITSGKGKATLDVRISDQWKSPRILGQLALQDGTVRTVIFPQSVHVSSLSVVFNERVLLLETFEGEMGRGRFQANGKADLAGFGVGPFGFLLEVADTRINLARDLTATVDGELLFQREGSAQTLKGELIVKRAIYDKRVDLKSVAVEWAQKTEETFSKETPFIGATKMNIHLSGEENLWIDNNLAKIPLEADLFLKGTLDRPLLIGRIVVPRGLIYFRNNEFEVTSGSVEFLDPQKINPRFNLKAKTVVETRNSKESLDKDYEIDLGLTGTLSQFTLALSSSPPLPETDILALLTFGVTTEEFAQRQGGVASSEATSLILAEFLEGTVPKTGFVDRIQVDPFAGGSKSSSGPRLTAEKRLLEDRLLVTYEANLDPSQEQLIRMIYELGKNVSLVGERDQDGQMGGDVRFRFEFR</sequence>
<dbReference type="PANTHER" id="PTHR30441:SF4">
    <property type="entry name" value="PROTEIN ASMA"/>
    <property type="match status" value="1"/>
</dbReference>
<dbReference type="InterPro" id="IPR007452">
    <property type="entry name" value="TamB_C"/>
</dbReference>
<keyword evidence="4" id="KW-0472">Membrane</keyword>
<dbReference type="EMBL" id="VTOW01000001">
    <property type="protein sequence ID" value="NKE69410.1"/>
    <property type="molecule type" value="Genomic_DNA"/>
</dbReference>
<dbReference type="GO" id="GO:0009306">
    <property type="term" value="P:protein secretion"/>
    <property type="evidence" value="ECO:0007669"/>
    <property type="project" value="InterPro"/>
</dbReference>
<keyword evidence="3" id="KW-1133">Transmembrane helix</keyword>
<dbReference type="Proteomes" id="UP000534783">
    <property type="component" value="Unassembled WGS sequence"/>
</dbReference>
<reference evidence="6 7" key="1">
    <citation type="journal article" date="2020" name="Nature">
        <title>Bacterial chemolithoautotrophy via manganese oxidation.</title>
        <authorList>
            <person name="Yu H."/>
            <person name="Leadbetter J.R."/>
        </authorList>
    </citation>
    <scope>NUCLEOTIDE SEQUENCE [LARGE SCALE GENOMIC DNA]</scope>
    <source>
        <strain evidence="6 7">Mn-1</strain>
    </source>
</reference>
<dbReference type="RefSeq" id="WP_168057709.1">
    <property type="nucleotide sequence ID" value="NZ_VTOW01000001.1"/>
</dbReference>
<dbReference type="Pfam" id="PF04357">
    <property type="entry name" value="TamB"/>
    <property type="match status" value="1"/>
</dbReference>
<evidence type="ECO:0000256" key="2">
    <source>
        <dbReference type="ARBA" id="ARBA00022692"/>
    </source>
</evidence>
<keyword evidence="7" id="KW-1185">Reference proteome</keyword>
<dbReference type="PANTHER" id="PTHR30441">
    <property type="entry name" value="DUF748 DOMAIN-CONTAINING PROTEIN"/>
    <property type="match status" value="1"/>
</dbReference>